<gene>
    <name evidence="2" type="ORF">MNOR_LOCUS20472</name>
</gene>
<organism evidence="2 3">
    <name type="scientific">Meganyctiphanes norvegica</name>
    <name type="common">Northern krill</name>
    <name type="synonym">Thysanopoda norvegica</name>
    <dbReference type="NCBI Taxonomy" id="48144"/>
    <lineage>
        <taxon>Eukaryota</taxon>
        <taxon>Metazoa</taxon>
        <taxon>Ecdysozoa</taxon>
        <taxon>Arthropoda</taxon>
        <taxon>Crustacea</taxon>
        <taxon>Multicrustacea</taxon>
        <taxon>Malacostraca</taxon>
        <taxon>Eumalacostraca</taxon>
        <taxon>Eucarida</taxon>
        <taxon>Euphausiacea</taxon>
        <taxon>Euphausiidae</taxon>
        <taxon>Meganyctiphanes</taxon>
    </lineage>
</organism>
<feature type="compositionally biased region" description="Basic and acidic residues" evidence="1">
    <location>
        <begin position="36"/>
        <end position="52"/>
    </location>
</feature>
<proteinExistence type="predicted"/>
<feature type="region of interest" description="Disordered" evidence="1">
    <location>
        <begin position="347"/>
        <end position="386"/>
    </location>
</feature>
<evidence type="ECO:0000256" key="1">
    <source>
        <dbReference type="SAM" id="MobiDB-lite"/>
    </source>
</evidence>
<feature type="non-terminal residue" evidence="2">
    <location>
        <position position="768"/>
    </location>
</feature>
<accession>A0AAV2R4P2</accession>
<name>A0AAV2R4P2_MEGNR</name>
<protein>
    <submittedName>
        <fullName evidence="2">Uncharacterized protein</fullName>
    </submittedName>
</protein>
<dbReference type="Proteomes" id="UP001497623">
    <property type="component" value="Unassembled WGS sequence"/>
</dbReference>
<evidence type="ECO:0000313" key="3">
    <source>
        <dbReference type="Proteomes" id="UP001497623"/>
    </source>
</evidence>
<feature type="region of interest" description="Disordered" evidence="1">
    <location>
        <begin position="1"/>
        <end position="74"/>
    </location>
</feature>
<feature type="compositionally biased region" description="Polar residues" evidence="1">
    <location>
        <begin position="567"/>
        <end position="576"/>
    </location>
</feature>
<dbReference type="EMBL" id="CAXKWB010015844">
    <property type="protein sequence ID" value="CAL4114615.1"/>
    <property type="molecule type" value="Genomic_DNA"/>
</dbReference>
<sequence>MSNTPGNGRRVSLRRKRGPRDERGDSPLSKRVSPSVEERINPELPEVKEFRTKKNFSQKMAAVSHPPSTPKNRVNAEEESVHFSPDTPLMCSQIMGTQECEVVWDCNSPGFSKEDLKRMCNGDDASPIPIMPPPQRALFPLALRNRSVSGQMTSSGKSSQAALVAAQLDALLQNIPNKDKSLEKSLDDILSESASPEMDNSYGVSTSLLEELTQPFQISGVEEVDEEDNSSKKFIANDKKLNKSMSKEEDMEINSPKSFEHNIRARSSVTSVPSMSESMTEDMNMSSLEMNTAITDVSSMSADIFDDDLFNDSVIRTTQAVEAATFDIRKASKSTPINVNLKNKKLSSASSDEGVGPSQASTVSAVDHGSSPILGKFRSPENLPPRRIRNTFRLNTFDSPDIMKEDTSRNSLKQNSLSNQASVNNNVTNNFNVNKPRLSKGDNLKIEDSITEKKMVNDKRFLSNNVKSEMGINVNKISGSKVNTSTLVSKDSNIMFDNKVVSEKSNIANINQHSKSQVDKFNPRINQETKFGCQNISNVSQQQTRFIYPQKQSNMHNKNDGNKMPRSKSTNNAFIASSSSSSSLRRFNSTDTPSPKCSLADRFNSAVTDFQLKEFEDDDDFFATVLEDDFSNTTIDTISSSIPNKKEDSKMSLFEKNLKPIKNFPGRGPLSNKITDPSPVFENTKQVNKFSVKNLTINSSKEGFKFAAMTSGQVLKGDKSSPKKNLQVTSHTSNSVVSRVLIPTSSDMLDDDDDLFQDDVLTAIEEVE</sequence>
<keyword evidence="3" id="KW-1185">Reference proteome</keyword>
<comment type="caution">
    <text evidence="2">The sequence shown here is derived from an EMBL/GenBank/DDBJ whole genome shotgun (WGS) entry which is preliminary data.</text>
</comment>
<dbReference type="AlphaFoldDB" id="A0AAV2R4P2"/>
<reference evidence="2 3" key="1">
    <citation type="submission" date="2024-05" db="EMBL/GenBank/DDBJ databases">
        <authorList>
            <person name="Wallberg A."/>
        </authorList>
    </citation>
    <scope>NUCLEOTIDE SEQUENCE [LARGE SCALE GENOMIC DNA]</scope>
</reference>
<evidence type="ECO:0000313" key="2">
    <source>
        <dbReference type="EMBL" id="CAL4114615.1"/>
    </source>
</evidence>
<feature type="region of interest" description="Disordered" evidence="1">
    <location>
        <begin position="552"/>
        <end position="577"/>
    </location>
</feature>